<protein>
    <submittedName>
        <fullName evidence="2">Uncharacterized protein</fullName>
    </submittedName>
</protein>
<sequence>MIPNDIRTATELTEAVNGLKFGAMIFILIMAGLALGAFYLWLRTRKQESILKEARAERFNDTLLGLKEATLHQTVVLDRHTNGEQVALLELNGNVTSLGTSVGELHGSINELVARQSGFINRTDSIRLIQTYFEDVVVREVQVLFEVSIKKNDYEERRAFVETRVKTEMANIVSRAAHALGEYKLGVNHEFFFERVPEEHKVRYTVVDALWKKVKPIYLTSGDCHEKIEEMRVLVENTVKDYVARIKSDFDEALYEGGEQASRASVLPK</sequence>
<dbReference type="AlphaFoldDB" id="A0A0F9IQE1"/>
<keyword evidence="1" id="KW-1133">Transmembrane helix</keyword>
<name>A0A0F9IQE1_9ZZZZ</name>
<feature type="transmembrane region" description="Helical" evidence="1">
    <location>
        <begin position="21"/>
        <end position="42"/>
    </location>
</feature>
<keyword evidence="1" id="KW-0812">Transmembrane</keyword>
<accession>A0A0F9IQE1</accession>
<proteinExistence type="predicted"/>
<evidence type="ECO:0000313" key="2">
    <source>
        <dbReference type="EMBL" id="KKM57815.1"/>
    </source>
</evidence>
<keyword evidence="1" id="KW-0472">Membrane</keyword>
<comment type="caution">
    <text evidence="2">The sequence shown here is derived from an EMBL/GenBank/DDBJ whole genome shotgun (WGS) entry which is preliminary data.</text>
</comment>
<dbReference type="EMBL" id="LAZR01011844">
    <property type="protein sequence ID" value="KKM57815.1"/>
    <property type="molecule type" value="Genomic_DNA"/>
</dbReference>
<reference evidence="2" key="1">
    <citation type="journal article" date="2015" name="Nature">
        <title>Complex archaea that bridge the gap between prokaryotes and eukaryotes.</title>
        <authorList>
            <person name="Spang A."/>
            <person name="Saw J.H."/>
            <person name="Jorgensen S.L."/>
            <person name="Zaremba-Niedzwiedzka K."/>
            <person name="Martijn J."/>
            <person name="Lind A.E."/>
            <person name="van Eijk R."/>
            <person name="Schleper C."/>
            <person name="Guy L."/>
            <person name="Ettema T.J."/>
        </authorList>
    </citation>
    <scope>NUCLEOTIDE SEQUENCE</scope>
</reference>
<evidence type="ECO:0000256" key="1">
    <source>
        <dbReference type="SAM" id="Phobius"/>
    </source>
</evidence>
<organism evidence="2">
    <name type="scientific">marine sediment metagenome</name>
    <dbReference type="NCBI Taxonomy" id="412755"/>
    <lineage>
        <taxon>unclassified sequences</taxon>
        <taxon>metagenomes</taxon>
        <taxon>ecological metagenomes</taxon>
    </lineage>
</organism>
<gene>
    <name evidence="2" type="ORF">LCGC14_1550400</name>
</gene>